<dbReference type="Gene3D" id="1.20.1270.180">
    <property type="match status" value="1"/>
</dbReference>
<dbReference type="KEGG" id="rpon:G3256_16510"/>
<dbReference type="Pfam" id="PF07007">
    <property type="entry name" value="LprI"/>
    <property type="match status" value="1"/>
</dbReference>
<dbReference type="InterPro" id="IPR052755">
    <property type="entry name" value="Lysozyme_Inhibitor_LprI"/>
</dbReference>
<evidence type="ECO:0000256" key="3">
    <source>
        <dbReference type="ARBA" id="ARBA00023139"/>
    </source>
</evidence>
<evidence type="ECO:0000256" key="2">
    <source>
        <dbReference type="ARBA" id="ARBA00023136"/>
    </source>
</evidence>
<name>A0A858SXB5_9RHOB</name>
<dbReference type="InterPro" id="IPR009739">
    <property type="entry name" value="LprI-like_N"/>
</dbReference>
<feature type="domain" description="Lysozyme inhibitor LprI-like N-terminal" evidence="6">
    <location>
        <begin position="25"/>
        <end position="88"/>
    </location>
</feature>
<keyword evidence="4" id="KW-0449">Lipoprotein</keyword>
<protein>
    <submittedName>
        <fullName evidence="8">DUF1311 domain-containing protein</fullName>
    </submittedName>
</protein>
<feature type="chain" id="PRO_5032447714" evidence="5">
    <location>
        <begin position="20"/>
        <end position="201"/>
    </location>
</feature>
<dbReference type="EMBL" id="CP048788">
    <property type="protein sequence ID" value="QJF52658.1"/>
    <property type="molecule type" value="Genomic_DNA"/>
</dbReference>
<dbReference type="PANTHER" id="PTHR37549">
    <property type="entry name" value="LIPOPROTEIN LPRI"/>
    <property type="match status" value="1"/>
</dbReference>
<dbReference type="RefSeq" id="WP_169641878.1">
    <property type="nucleotide sequence ID" value="NZ_CP048788.1"/>
</dbReference>
<keyword evidence="3" id="KW-0564">Palmitate</keyword>
<reference evidence="8 9" key="1">
    <citation type="submission" date="2020-02" db="EMBL/GenBank/DDBJ databases">
        <title>Genome sequence of Roseobacter ponti.</title>
        <authorList>
            <person name="Hollensteiner J."/>
            <person name="Schneider D."/>
            <person name="Poehlein A."/>
            <person name="Daniel R."/>
        </authorList>
    </citation>
    <scope>NUCLEOTIDE SEQUENCE [LARGE SCALE GENOMIC DNA]</scope>
    <source>
        <strain evidence="8 9">DSM 106830</strain>
    </source>
</reference>
<dbReference type="AlphaFoldDB" id="A0A858SXB5"/>
<dbReference type="PANTHER" id="PTHR37549:SF1">
    <property type="entry name" value="LIPOPROTEIN LPRI"/>
    <property type="match status" value="1"/>
</dbReference>
<evidence type="ECO:0000259" key="7">
    <source>
        <dbReference type="Pfam" id="PF09864"/>
    </source>
</evidence>
<feature type="domain" description="C-type lysozyme inhibitor" evidence="7">
    <location>
        <begin position="124"/>
        <end position="190"/>
    </location>
</feature>
<evidence type="ECO:0000256" key="1">
    <source>
        <dbReference type="ARBA" id="ARBA00022729"/>
    </source>
</evidence>
<keyword evidence="9" id="KW-1185">Reference proteome</keyword>
<dbReference type="InterPro" id="IPR018660">
    <property type="entry name" value="MliC"/>
</dbReference>
<organism evidence="8 9">
    <name type="scientific">Roseobacter ponti</name>
    <dbReference type="NCBI Taxonomy" id="1891787"/>
    <lineage>
        <taxon>Bacteria</taxon>
        <taxon>Pseudomonadati</taxon>
        <taxon>Pseudomonadota</taxon>
        <taxon>Alphaproteobacteria</taxon>
        <taxon>Rhodobacterales</taxon>
        <taxon>Roseobacteraceae</taxon>
        <taxon>Roseobacter</taxon>
    </lineage>
</organism>
<dbReference type="SUPFAM" id="SSF141488">
    <property type="entry name" value="YdhA-like"/>
    <property type="match status" value="1"/>
</dbReference>
<keyword evidence="2" id="KW-0472">Membrane</keyword>
<evidence type="ECO:0000313" key="8">
    <source>
        <dbReference type="EMBL" id="QJF52658.1"/>
    </source>
</evidence>
<sequence>MSRMTPVFFCIALAGPGVAAPSFDCAKASGAVEELICADADLAALDQVLAGRYSAAREVTRGLDAGAAEAENTLKAEQRGWIKGRDDCWKAGDLRACVEAAYLMREGHLVARWMLEAPFATTFWTCGTPANELVTMFFDTPLPSVRFERGDTVDTGTLTPTASGSRYEGSFGRSLWIKGDEATWREADPDGTTVTCTAAGS</sequence>
<feature type="signal peptide" evidence="5">
    <location>
        <begin position="1"/>
        <end position="19"/>
    </location>
</feature>
<dbReference type="GO" id="GO:0005576">
    <property type="term" value="C:extracellular region"/>
    <property type="evidence" value="ECO:0007669"/>
    <property type="project" value="TreeGrafter"/>
</dbReference>
<proteinExistence type="predicted"/>
<evidence type="ECO:0000259" key="6">
    <source>
        <dbReference type="Pfam" id="PF07007"/>
    </source>
</evidence>
<evidence type="ECO:0000313" key="9">
    <source>
        <dbReference type="Proteomes" id="UP000503308"/>
    </source>
</evidence>
<keyword evidence="1 5" id="KW-0732">Signal</keyword>
<dbReference type="Pfam" id="PF09864">
    <property type="entry name" value="MliC"/>
    <property type="match status" value="1"/>
</dbReference>
<gene>
    <name evidence="8" type="ORF">G3256_16510</name>
</gene>
<dbReference type="InterPro" id="IPR036328">
    <property type="entry name" value="MliC_sf"/>
</dbReference>
<evidence type="ECO:0000256" key="4">
    <source>
        <dbReference type="ARBA" id="ARBA00023288"/>
    </source>
</evidence>
<evidence type="ECO:0000256" key="5">
    <source>
        <dbReference type="SAM" id="SignalP"/>
    </source>
</evidence>
<dbReference type="Proteomes" id="UP000503308">
    <property type="component" value="Chromosome"/>
</dbReference>
<accession>A0A858SXB5</accession>
<dbReference type="Gene3D" id="2.40.128.200">
    <property type="match status" value="1"/>
</dbReference>